<accession>A0A1H9FKK8</accession>
<evidence type="ECO:0000256" key="3">
    <source>
        <dbReference type="ARBA" id="ARBA00023239"/>
    </source>
</evidence>
<dbReference type="AlphaFoldDB" id="A0A1H9FKK8"/>
<dbReference type="InterPro" id="IPR007214">
    <property type="entry name" value="YbaK/aa-tRNA-synth-assoc-dom"/>
</dbReference>
<dbReference type="InterPro" id="IPR036754">
    <property type="entry name" value="YbaK/aa-tRNA-synt-asso_dom_sf"/>
</dbReference>
<evidence type="ECO:0000313" key="7">
    <source>
        <dbReference type="Proteomes" id="UP000198833"/>
    </source>
</evidence>
<proteinExistence type="inferred from homology"/>
<keyword evidence="7" id="KW-1185">Reference proteome</keyword>
<dbReference type="STRING" id="89093.SAMN04488558_10979"/>
<dbReference type="PANTHER" id="PTHR30411">
    <property type="entry name" value="CYTOPLASMIC PROTEIN"/>
    <property type="match status" value="1"/>
</dbReference>
<feature type="domain" description="YbaK/aminoacyl-tRNA synthetase-associated" evidence="5">
    <location>
        <begin position="36"/>
        <end position="134"/>
    </location>
</feature>
<keyword evidence="3 4" id="KW-0456">Lyase</keyword>
<dbReference type="GO" id="GO:0006412">
    <property type="term" value="P:translation"/>
    <property type="evidence" value="ECO:0007669"/>
    <property type="project" value="UniProtKB-KW"/>
</dbReference>
<dbReference type="Proteomes" id="UP000198833">
    <property type="component" value="Unassembled WGS sequence"/>
</dbReference>
<evidence type="ECO:0000313" key="6">
    <source>
        <dbReference type="EMBL" id="SEQ38442.1"/>
    </source>
</evidence>
<dbReference type="EMBL" id="FOEN01000009">
    <property type="protein sequence ID" value="SEQ38442.1"/>
    <property type="molecule type" value="Genomic_DNA"/>
</dbReference>
<dbReference type="GO" id="GO:0002161">
    <property type="term" value="F:aminoacyl-tRNA deacylase activity"/>
    <property type="evidence" value="ECO:0007669"/>
    <property type="project" value="InterPro"/>
</dbReference>
<evidence type="ECO:0000256" key="2">
    <source>
        <dbReference type="ARBA" id="ARBA00022917"/>
    </source>
</evidence>
<dbReference type="GO" id="GO:0016829">
    <property type="term" value="F:lyase activity"/>
    <property type="evidence" value="ECO:0007669"/>
    <property type="project" value="UniProtKB-KW"/>
</dbReference>
<dbReference type="PANTHER" id="PTHR30411:SF0">
    <property type="entry name" value="CYS-TRNA(PRO)_CYS-TRNA(CYS) DEACYLASE YBAK"/>
    <property type="match status" value="1"/>
</dbReference>
<name>A0A1H9FKK8_9LACT</name>
<organism evidence="6 7">
    <name type="scientific">Ignavigranum ruoffiae</name>
    <dbReference type="NCBI Taxonomy" id="89093"/>
    <lineage>
        <taxon>Bacteria</taxon>
        <taxon>Bacillati</taxon>
        <taxon>Bacillota</taxon>
        <taxon>Bacilli</taxon>
        <taxon>Lactobacillales</taxon>
        <taxon>Aerococcaceae</taxon>
        <taxon>Ignavigranum</taxon>
    </lineage>
</organism>
<dbReference type="Pfam" id="PF04073">
    <property type="entry name" value="tRNA_edit"/>
    <property type="match status" value="1"/>
</dbReference>
<dbReference type="SUPFAM" id="SSF55826">
    <property type="entry name" value="YbaK/ProRS associated domain"/>
    <property type="match status" value="1"/>
</dbReference>
<dbReference type="RefSeq" id="WP_092572453.1">
    <property type="nucleotide sequence ID" value="NZ_CALUDV010000006.1"/>
</dbReference>
<dbReference type="InterPro" id="IPR004369">
    <property type="entry name" value="Prolyl-tRNA_editing_YbaK/EbsC"/>
</dbReference>
<evidence type="ECO:0000256" key="1">
    <source>
        <dbReference type="ARBA" id="ARBA00009798"/>
    </source>
</evidence>
<dbReference type="PIRSF" id="PIRSF006181">
    <property type="entry name" value="EbsC_YbaK"/>
    <property type="match status" value="1"/>
</dbReference>
<protein>
    <recommendedName>
        <fullName evidence="4">Cys-tRNA(Pro)/Cys-tRNA(Cys) deacylase</fullName>
        <ecNumber evidence="4">4.2.-.-</ecNumber>
    </recommendedName>
</protein>
<sequence>MAKHKKTNVLRILDQQKIPYKARPWDELPDQHAPMYKTLVTVGKSQEHYVFIVPTEAELDLKKAAEAVDEKNIHMIKEKELLPLTGYVHGGCSPLAMKKTFRTIIDQSARGFAHILVSAGQVGLSVEVNPEQIMAVIDGEFADIKTEA</sequence>
<dbReference type="OrthoDB" id="9809296at2"/>
<evidence type="ECO:0000256" key="4">
    <source>
        <dbReference type="PIRNR" id="PIRNR006181"/>
    </source>
</evidence>
<comment type="similarity">
    <text evidence="1 4">Belongs to the prolyl-tRNA editing family. YbaK/EbsC subfamily.</text>
</comment>
<dbReference type="Gene3D" id="3.90.960.10">
    <property type="entry name" value="YbaK/aminoacyl-tRNA synthetase-associated domain"/>
    <property type="match status" value="1"/>
</dbReference>
<keyword evidence="2 4" id="KW-0648">Protein biosynthesis</keyword>
<dbReference type="CDD" id="cd00002">
    <property type="entry name" value="YbaK_deacylase"/>
    <property type="match status" value="1"/>
</dbReference>
<dbReference type="EC" id="4.2.-.-" evidence="4"/>
<evidence type="ECO:0000259" key="5">
    <source>
        <dbReference type="Pfam" id="PF04073"/>
    </source>
</evidence>
<gene>
    <name evidence="6" type="ORF">SAMN04488558_10979</name>
</gene>
<reference evidence="6 7" key="1">
    <citation type="submission" date="2016-10" db="EMBL/GenBank/DDBJ databases">
        <authorList>
            <person name="de Groot N.N."/>
        </authorList>
    </citation>
    <scope>NUCLEOTIDE SEQUENCE [LARGE SCALE GENOMIC DNA]</scope>
    <source>
        <strain evidence="6 7">DSM 15695</strain>
    </source>
</reference>